<gene>
    <name evidence="7" type="ORF">FCC1311_080322</name>
</gene>
<feature type="transmembrane region" description="Helical" evidence="6">
    <location>
        <begin position="274"/>
        <end position="293"/>
    </location>
</feature>
<comment type="similarity">
    <text evidence="2">Belongs to the oxidase-dependent Fe transporter (OFeT) (TC 9.A.10.1) family.</text>
</comment>
<dbReference type="GO" id="GO:0015093">
    <property type="term" value="F:ferrous iron transmembrane transporter activity"/>
    <property type="evidence" value="ECO:0007669"/>
    <property type="project" value="TreeGrafter"/>
</dbReference>
<proteinExistence type="inferred from homology"/>
<keyword evidence="4 6" id="KW-1133">Transmembrane helix</keyword>
<dbReference type="InParanoid" id="A0A2R5GLQ5"/>
<feature type="transmembrane region" description="Helical" evidence="6">
    <location>
        <begin position="55"/>
        <end position="78"/>
    </location>
</feature>
<evidence type="ECO:0000313" key="8">
    <source>
        <dbReference type="Proteomes" id="UP000241890"/>
    </source>
</evidence>
<comment type="subcellular location">
    <subcellularLocation>
        <location evidence="1">Membrane</location>
        <topology evidence="1">Multi-pass membrane protein</topology>
    </subcellularLocation>
</comment>
<evidence type="ECO:0000256" key="1">
    <source>
        <dbReference type="ARBA" id="ARBA00004141"/>
    </source>
</evidence>
<dbReference type="OrthoDB" id="4364at2759"/>
<evidence type="ECO:0000313" key="7">
    <source>
        <dbReference type="EMBL" id="GBG31807.1"/>
    </source>
</evidence>
<dbReference type="EMBL" id="BEYU01000107">
    <property type="protein sequence ID" value="GBG31807.1"/>
    <property type="molecule type" value="Genomic_DNA"/>
</dbReference>
<feature type="transmembrane region" description="Helical" evidence="6">
    <location>
        <begin position="212"/>
        <end position="232"/>
    </location>
</feature>
<keyword evidence="5 6" id="KW-0472">Membrane</keyword>
<evidence type="ECO:0000256" key="3">
    <source>
        <dbReference type="ARBA" id="ARBA00022692"/>
    </source>
</evidence>
<name>A0A2R5GLQ5_9STRA</name>
<dbReference type="GO" id="GO:0033573">
    <property type="term" value="C:high-affinity iron permease complex"/>
    <property type="evidence" value="ECO:0007669"/>
    <property type="project" value="InterPro"/>
</dbReference>
<keyword evidence="3 6" id="KW-0812">Transmembrane</keyword>
<evidence type="ECO:0000256" key="5">
    <source>
        <dbReference type="ARBA" id="ARBA00023136"/>
    </source>
</evidence>
<evidence type="ECO:0000256" key="6">
    <source>
        <dbReference type="SAM" id="Phobius"/>
    </source>
</evidence>
<sequence length="399" mass="43488">MGYVEITALADGETVGLFALPALFIMLRETLEAAIVLSVLIGLVHRVGMGYMSKYIWFGVGAALFLTIAGGIIVILLVNVAKESLFEGDNGKVAEGAVSVVAAILISIVALSIGDISAIQEKIEAKMLAKVHHAHADEEAEVVTPEAVEDVKLGETAAIAPSDAGVIADAEDADVEASDDSKKKKKKKNVLKIEDLDERDRAELENEVTPELMFGLAFTAVIREGLETIIFFTGITVTYPPESLPIPALVGALIGALCGVLLYRSSGELTIKWFFRITMVLLVFIGAGVWTNGFRELLEAGKLGYWDSDDDSMFVWDATGCCGLDNQFWLLMRVLFGWQPQPVPFDFAMYFGYHAVMWTLVYIKMKRAREGKPGFKALIKYYICRRGEKPVAVPPPTAA</sequence>
<dbReference type="Proteomes" id="UP000241890">
    <property type="component" value="Unassembled WGS sequence"/>
</dbReference>
<reference evidence="7 8" key="1">
    <citation type="submission" date="2017-12" db="EMBL/GenBank/DDBJ databases">
        <title>Sequencing, de novo assembly and annotation of complete genome of a new Thraustochytrid species, strain FCC1311.</title>
        <authorList>
            <person name="Sedici K."/>
            <person name="Godart F."/>
            <person name="Aiese Cigliano R."/>
            <person name="Sanseverino W."/>
            <person name="Barakat M."/>
            <person name="Ortet P."/>
            <person name="Marechal E."/>
            <person name="Cagnac O."/>
            <person name="Amato A."/>
        </authorList>
    </citation>
    <scope>NUCLEOTIDE SEQUENCE [LARGE SCALE GENOMIC DNA]</scope>
</reference>
<dbReference type="PANTHER" id="PTHR31632:SF2">
    <property type="entry name" value="PLASMA MEMBRANE IRON PERMEASE"/>
    <property type="match status" value="1"/>
</dbReference>
<feature type="transmembrane region" description="Helical" evidence="6">
    <location>
        <begin position="20"/>
        <end position="43"/>
    </location>
</feature>
<dbReference type="InterPro" id="IPR004923">
    <property type="entry name" value="FTR1/Fip1/EfeU"/>
</dbReference>
<evidence type="ECO:0000256" key="4">
    <source>
        <dbReference type="ARBA" id="ARBA00022989"/>
    </source>
</evidence>
<feature type="transmembrane region" description="Helical" evidence="6">
    <location>
        <begin position="244"/>
        <end position="262"/>
    </location>
</feature>
<dbReference type="Pfam" id="PF03239">
    <property type="entry name" value="FTR1"/>
    <property type="match status" value="1"/>
</dbReference>
<organism evidence="7 8">
    <name type="scientific">Hondaea fermentalgiana</name>
    <dbReference type="NCBI Taxonomy" id="2315210"/>
    <lineage>
        <taxon>Eukaryota</taxon>
        <taxon>Sar</taxon>
        <taxon>Stramenopiles</taxon>
        <taxon>Bigyra</taxon>
        <taxon>Labyrinthulomycetes</taxon>
        <taxon>Thraustochytrida</taxon>
        <taxon>Thraustochytriidae</taxon>
        <taxon>Hondaea</taxon>
    </lineage>
</organism>
<keyword evidence="8" id="KW-1185">Reference proteome</keyword>
<evidence type="ECO:0000256" key="2">
    <source>
        <dbReference type="ARBA" id="ARBA00008333"/>
    </source>
</evidence>
<protein>
    <submittedName>
        <fullName evidence="7">Plasma membrane iron permease</fullName>
    </submittedName>
</protein>
<dbReference type="PANTHER" id="PTHR31632">
    <property type="entry name" value="IRON TRANSPORTER FTH1"/>
    <property type="match status" value="1"/>
</dbReference>
<feature type="transmembrane region" description="Helical" evidence="6">
    <location>
        <begin position="347"/>
        <end position="363"/>
    </location>
</feature>
<dbReference type="AlphaFoldDB" id="A0A2R5GLQ5"/>
<comment type="caution">
    <text evidence="7">The sequence shown here is derived from an EMBL/GenBank/DDBJ whole genome shotgun (WGS) entry which is preliminary data.</text>
</comment>
<accession>A0A2R5GLQ5</accession>
<feature type="transmembrane region" description="Helical" evidence="6">
    <location>
        <begin position="98"/>
        <end position="119"/>
    </location>
</feature>